<keyword evidence="2" id="KW-1185">Reference proteome</keyword>
<reference evidence="1 2" key="1">
    <citation type="journal article" date="2003" name="J. Bacteriol.">
        <title>Complete genome sequence of the broad-host-range vibriophage KVP40: comparative genomics of a T4-related bacteriophage.</title>
        <authorList>
            <person name="Miller E."/>
            <person name="Heidelberg J."/>
            <person name="Eisen J."/>
            <person name="Nelson W."/>
            <person name="Durkin A."/>
            <person name="Ciecko A."/>
            <person name="Feldblyum T."/>
            <person name="White O."/>
            <person name="Paulsen I."/>
            <person name="Nierman W."/>
            <person name="Lee J."/>
            <person name="Szczypinski B."/>
            <person name="Fraser C."/>
        </authorList>
    </citation>
    <scope>NUCLEOTIDE SEQUENCE</scope>
    <source>
        <strain evidence="2">Isolate Vibrio parahaemolyticus/Japan/Matsuzaki /1991</strain>
    </source>
</reference>
<accession>Q6WHM8</accession>
<dbReference type="OrthoDB" id="11793at10239"/>
<evidence type="ECO:0000313" key="1">
    <source>
        <dbReference type="EMBL" id="AAQ64345.1"/>
    </source>
</evidence>
<proteinExistence type="predicted"/>
<dbReference type="Proteomes" id="UP000001785">
    <property type="component" value="Segment"/>
</dbReference>
<dbReference type="KEGG" id="vg:2545992"/>
<protein>
    <submittedName>
        <fullName evidence="1">Uncharacterized protein</fullName>
    </submittedName>
</protein>
<dbReference type="EMBL" id="AY283928">
    <property type="protein sequence ID" value="AAQ64345.1"/>
    <property type="molecule type" value="Genomic_DNA"/>
</dbReference>
<sequence length="163" mass="18962">METHNMAYESVFNGTNRYKVLREGREYINKVAHRHGAVDKGIYVTMDYHVIVRIMDHSFPARVFEIIVGRLIKNHQDEILKIANMPAEERPKHINVYGNKPDSPYMVGITINKAQTGKVYVNLRTCYKERNSKYRQRIIEAYKIRVKSSSELEGAESEVDSDQ</sequence>
<organismHost>
    <name type="scientific">Vibrio parahaemolyticus</name>
    <dbReference type="NCBI Taxonomy" id="670"/>
</organismHost>
<dbReference type="GeneID" id="2545992"/>
<name>Q6WHM8_BPKVM</name>
<dbReference type="RefSeq" id="NP_899522.1">
    <property type="nucleotide sequence ID" value="NC_005083.2"/>
</dbReference>
<organism evidence="1 2">
    <name type="scientific">Vibrio phage KVP40 (isolate Vibrio parahaemolyticus/Japan/Matsuzaki/1991)</name>
    <name type="common">KVP40</name>
    <name type="synonym">Bacteriophage KVP40</name>
    <dbReference type="NCBI Taxonomy" id="75320"/>
    <lineage>
        <taxon>Viruses</taxon>
        <taxon>Duplodnaviria</taxon>
        <taxon>Heunggongvirae</taxon>
        <taxon>Uroviricota</taxon>
        <taxon>Caudoviricetes</taxon>
        <taxon>Pantevenvirales</taxon>
        <taxon>Straboviridae</taxon>
        <taxon>Schizotequatrovirus</taxon>
        <taxon>Schizotequatrovirus KVP40</taxon>
    </lineage>
</organism>
<evidence type="ECO:0000313" key="2">
    <source>
        <dbReference type="Proteomes" id="UP000001785"/>
    </source>
</evidence>
<gene>
    <name evidence="1" type="ORF">KVP40.0276</name>
</gene>